<accession>A0ABU2NGH8</accession>
<evidence type="ECO:0000256" key="1">
    <source>
        <dbReference type="ARBA" id="ARBA00022553"/>
    </source>
</evidence>
<protein>
    <recommendedName>
        <fullName evidence="2">FHA domain-containing protein</fullName>
    </recommendedName>
</protein>
<dbReference type="InterPro" id="IPR000253">
    <property type="entry name" value="FHA_dom"/>
</dbReference>
<name>A0ABU2NGH8_9PSEU</name>
<dbReference type="EMBL" id="JAVREJ010000025">
    <property type="protein sequence ID" value="MDT0353061.1"/>
    <property type="molecule type" value="Genomic_DNA"/>
</dbReference>
<keyword evidence="4" id="KW-1185">Reference proteome</keyword>
<keyword evidence="1" id="KW-0597">Phosphoprotein</keyword>
<proteinExistence type="predicted"/>
<reference evidence="4" key="1">
    <citation type="submission" date="2023-07" db="EMBL/GenBank/DDBJ databases">
        <title>30 novel species of actinomycetes from the DSMZ collection.</title>
        <authorList>
            <person name="Nouioui I."/>
        </authorList>
    </citation>
    <scope>NUCLEOTIDE SEQUENCE [LARGE SCALE GENOMIC DNA]</scope>
    <source>
        <strain evidence="4">DSM 45834</strain>
    </source>
</reference>
<gene>
    <name evidence="3" type="ORF">RM445_26460</name>
</gene>
<organism evidence="3 4">
    <name type="scientific">Pseudonocardia charpentierae</name>
    <dbReference type="NCBI Taxonomy" id="3075545"/>
    <lineage>
        <taxon>Bacteria</taxon>
        <taxon>Bacillati</taxon>
        <taxon>Actinomycetota</taxon>
        <taxon>Actinomycetes</taxon>
        <taxon>Pseudonocardiales</taxon>
        <taxon>Pseudonocardiaceae</taxon>
        <taxon>Pseudonocardia</taxon>
    </lineage>
</organism>
<feature type="domain" description="FHA" evidence="2">
    <location>
        <begin position="30"/>
        <end position="80"/>
    </location>
</feature>
<evidence type="ECO:0000313" key="4">
    <source>
        <dbReference type="Proteomes" id="UP001183202"/>
    </source>
</evidence>
<dbReference type="PROSITE" id="PS50006">
    <property type="entry name" value="FHA_DOMAIN"/>
    <property type="match status" value="1"/>
</dbReference>
<dbReference type="SUPFAM" id="SSF49879">
    <property type="entry name" value="SMAD/FHA domain"/>
    <property type="match status" value="1"/>
</dbReference>
<sequence length="242" mass="25688">MTDAWITVREGTPSNAPVTTTTGVSLDQQVTVGRAGHVVVGVDVVDSGISRVVATVTATSEGWTIKDTSRNGILIHPWGLAPLRATADVRLHWPLIGLRVLGAEPDARHWVLLECDQYSIDGSGRNQATGTTLQADPPRPLTPAEQQAIATVFEAILAWPPPLIPGEPLQLKQAGRRLGITASAVKVRLEGARTKAELLGLDRAVGVTDPSYLHLLVAAGYVRPPTHGYCSLAGFPPVADRD</sequence>
<comment type="caution">
    <text evidence="3">The sequence shown here is derived from an EMBL/GenBank/DDBJ whole genome shotgun (WGS) entry which is preliminary data.</text>
</comment>
<dbReference type="RefSeq" id="WP_311559574.1">
    <property type="nucleotide sequence ID" value="NZ_JAVREJ010000025.1"/>
</dbReference>
<evidence type="ECO:0000259" key="2">
    <source>
        <dbReference type="PROSITE" id="PS50006"/>
    </source>
</evidence>
<evidence type="ECO:0000313" key="3">
    <source>
        <dbReference type="EMBL" id="MDT0353061.1"/>
    </source>
</evidence>
<dbReference type="InterPro" id="IPR008984">
    <property type="entry name" value="SMAD_FHA_dom_sf"/>
</dbReference>
<dbReference type="Proteomes" id="UP001183202">
    <property type="component" value="Unassembled WGS sequence"/>
</dbReference>